<dbReference type="InterPro" id="IPR024787">
    <property type="entry name" value="EcsC"/>
</dbReference>
<organism evidence="1 2">
    <name type="scientific">Evansella tamaricis</name>
    <dbReference type="NCBI Taxonomy" id="2069301"/>
    <lineage>
        <taxon>Bacteria</taxon>
        <taxon>Bacillati</taxon>
        <taxon>Bacillota</taxon>
        <taxon>Bacilli</taxon>
        <taxon>Bacillales</taxon>
        <taxon>Bacillaceae</taxon>
        <taxon>Evansella</taxon>
    </lineage>
</organism>
<dbReference type="PANTHER" id="PTHR41260">
    <property type="entry name" value="PROTEIN ECSC"/>
    <property type="match status" value="1"/>
</dbReference>
<dbReference type="PANTHER" id="PTHR41260:SF1">
    <property type="entry name" value="PROTEIN ECSC"/>
    <property type="match status" value="1"/>
</dbReference>
<reference evidence="1 2" key="1">
    <citation type="submission" date="2021-06" db="EMBL/GenBank/DDBJ databases">
        <title>Bacillus sp. RD4P76, an endophyte from a halophyte.</title>
        <authorList>
            <person name="Sun J.-Q."/>
        </authorList>
    </citation>
    <scope>NUCLEOTIDE SEQUENCE [LARGE SCALE GENOMIC DNA]</scope>
    <source>
        <strain evidence="1 2">CGMCC 1.15917</strain>
    </source>
</reference>
<name>A0ABS6JLV2_9BACI</name>
<gene>
    <name evidence="1" type="ORF">KS419_23165</name>
</gene>
<keyword evidence="2" id="KW-1185">Reference proteome</keyword>
<comment type="caution">
    <text evidence="1">The sequence shown here is derived from an EMBL/GenBank/DDBJ whole genome shotgun (WGS) entry which is preliminary data.</text>
</comment>
<sequence>MSLSQRETQVWNEIEFWESVQFSNKGTDFSLSYQKGINSIFKREGVNWSKKLLNRLDNVLFQLQATAQQGRMDQQTRDNIFSQARIFQSDIYSLEDMKKLTIDQLRFIAKKQLARQRIIAFTQGGLTGFGGLPLFLSDLPLMLTINLRTVQLVAMTYGYDLRKPYEMMMVLKVFHAISLPRALQEQAWKQLISEVKINDNEWIFYEGEEEITEEAWMQRPLNHLIKIVFLSFARRKLIQGVPLFSVIAGASINYEFARHISEASHFFYQKRHLIEKHQLDLDLPLE</sequence>
<proteinExistence type="predicted"/>
<dbReference type="EMBL" id="JAHQCS010000183">
    <property type="protein sequence ID" value="MBU9714649.1"/>
    <property type="molecule type" value="Genomic_DNA"/>
</dbReference>
<protein>
    <submittedName>
        <fullName evidence="1">EcsC family protein</fullName>
    </submittedName>
</protein>
<accession>A0ABS6JLV2</accession>
<evidence type="ECO:0000313" key="1">
    <source>
        <dbReference type="EMBL" id="MBU9714649.1"/>
    </source>
</evidence>
<dbReference type="Proteomes" id="UP000784880">
    <property type="component" value="Unassembled WGS sequence"/>
</dbReference>
<evidence type="ECO:0000313" key="2">
    <source>
        <dbReference type="Proteomes" id="UP000784880"/>
    </source>
</evidence>
<dbReference type="Pfam" id="PF12787">
    <property type="entry name" value="EcsC"/>
    <property type="match status" value="1"/>
</dbReference>
<dbReference type="RefSeq" id="WP_217069395.1">
    <property type="nucleotide sequence ID" value="NZ_JAHQCS010000183.1"/>
</dbReference>